<proteinExistence type="predicted"/>
<dbReference type="EMBL" id="JH717574">
    <property type="protein sequence ID" value="EFO12239.1"/>
    <property type="molecule type" value="Genomic_DNA"/>
</dbReference>
<protein>
    <submittedName>
        <fullName evidence="1">Uncharacterized protein</fullName>
    </submittedName>
</protein>
<organism evidence="1">
    <name type="scientific">Loa loa</name>
    <name type="common">Eye worm</name>
    <name type="synonym">Filaria loa</name>
    <dbReference type="NCBI Taxonomy" id="7209"/>
    <lineage>
        <taxon>Eukaryota</taxon>
        <taxon>Metazoa</taxon>
        <taxon>Ecdysozoa</taxon>
        <taxon>Nematoda</taxon>
        <taxon>Chromadorea</taxon>
        <taxon>Rhabditida</taxon>
        <taxon>Spirurina</taxon>
        <taxon>Spiruromorpha</taxon>
        <taxon>Filarioidea</taxon>
        <taxon>Onchocercidae</taxon>
        <taxon>Loa</taxon>
    </lineage>
</organism>
<dbReference type="CTD" id="9953794"/>
<dbReference type="InParanoid" id="A0A1S0TEG7"/>
<feature type="non-terminal residue" evidence="1">
    <location>
        <position position="1"/>
    </location>
</feature>
<dbReference type="RefSeq" id="XP_003151830.1">
    <property type="nucleotide sequence ID" value="XM_003151782.1"/>
</dbReference>
<reference evidence="1" key="1">
    <citation type="submission" date="2012-04" db="EMBL/GenBank/DDBJ databases">
        <title>The Genome Sequence of Loa loa.</title>
        <authorList>
            <consortium name="The Broad Institute Genome Sequencing Platform"/>
            <consortium name="Broad Institute Genome Sequencing Center for Infectious Disease"/>
            <person name="Nutman T.B."/>
            <person name="Fink D.L."/>
            <person name="Russ C."/>
            <person name="Young S."/>
            <person name="Zeng Q."/>
            <person name="Gargeya S."/>
            <person name="Alvarado L."/>
            <person name="Berlin A."/>
            <person name="Chapman S.B."/>
            <person name="Chen Z."/>
            <person name="Freedman E."/>
            <person name="Gellesch M."/>
            <person name="Goldberg J."/>
            <person name="Griggs A."/>
            <person name="Gujja S."/>
            <person name="Heilman E.R."/>
            <person name="Heiman D."/>
            <person name="Howarth C."/>
            <person name="Mehta T."/>
            <person name="Neiman D."/>
            <person name="Pearson M."/>
            <person name="Roberts A."/>
            <person name="Saif S."/>
            <person name="Shea T."/>
            <person name="Shenoy N."/>
            <person name="Sisk P."/>
            <person name="Stolte C."/>
            <person name="Sykes S."/>
            <person name="White J."/>
            <person name="Yandava C."/>
            <person name="Haas B."/>
            <person name="Henn M.R."/>
            <person name="Nusbaum C."/>
            <person name="Birren B."/>
        </authorList>
    </citation>
    <scope>NUCLEOTIDE SEQUENCE [LARGE SCALE GENOMIC DNA]</scope>
</reference>
<name>A0A1S0TEG7_LOALO</name>
<accession>A0A1S0TEG7</accession>
<dbReference type="KEGG" id="loa:LOAG_16295"/>
<dbReference type="GeneID" id="9953794"/>
<sequence>NSWSDRAKTGKYYAYTAVVSDYHTKNLNPCVSDKTPWITKIKFYSFSSCQPLNKLEVSLCHCI</sequence>
<dbReference type="AlphaFoldDB" id="A0A1S0TEG7"/>
<evidence type="ECO:0000313" key="1">
    <source>
        <dbReference type="EMBL" id="EFO12239.1"/>
    </source>
</evidence>
<gene>
    <name evidence="1" type="ORF">LOAG_16295</name>
</gene>